<dbReference type="PROSITE" id="PS00018">
    <property type="entry name" value="EF_HAND_1"/>
    <property type="match status" value="1"/>
</dbReference>
<dbReference type="Gene3D" id="1.10.238.10">
    <property type="entry name" value="EF-hand"/>
    <property type="match status" value="1"/>
</dbReference>
<organism evidence="2 3">
    <name type="scientific">Neptunicella marina</name>
    <dbReference type="NCBI Taxonomy" id="2125989"/>
    <lineage>
        <taxon>Bacteria</taxon>
        <taxon>Pseudomonadati</taxon>
        <taxon>Pseudomonadota</taxon>
        <taxon>Gammaproteobacteria</taxon>
        <taxon>Alteromonadales</taxon>
        <taxon>Alteromonadaceae</taxon>
        <taxon>Neptunicella</taxon>
    </lineage>
</organism>
<dbReference type="Proteomes" id="UP000601768">
    <property type="component" value="Unassembled WGS sequence"/>
</dbReference>
<gene>
    <name evidence="2" type="ORF">H8B19_00895</name>
</gene>
<dbReference type="EMBL" id="JACNEP010000001">
    <property type="protein sequence ID" value="MBC3764418.1"/>
    <property type="molecule type" value="Genomic_DNA"/>
</dbReference>
<reference evidence="2" key="2">
    <citation type="submission" date="2020-08" db="EMBL/GenBank/DDBJ databases">
        <authorList>
            <person name="Lai Q."/>
        </authorList>
    </citation>
    <scope>NUCLEOTIDE SEQUENCE</scope>
    <source>
        <strain evidence="2">S27-2</strain>
    </source>
</reference>
<dbReference type="SUPFAM" id="SSF47473">
    <property type="entry name" value="EF-hand"/>
    <property type="match status" value="1"/>
</dbReference>
<accession>A0A8J6IRS5</accession>
<dbReference type="InterPro" id="IPR002048">
    <property type="entry name" value="EF_hand_dom"/>
</dbReference>
<dbReference type="InterPro" id="IPR018247">
    <property type="entry name" value="EF_Hand_1_Ca_BS"/>
</dbReference>
<proteinExistence type="predicted"/>
<reference evidence="2" key="1">
    <citation type="journal article" date="2018" name="Int. J. Syst. Evol. Microbiol.">
        <title>Neptunicella marina gen. nov., sp. nov., isolated from surface seawater.</title>
        <authorList>
            <person name="Liu X."/>
            <person name="Lai Q."/>
            <person name="Du Y."/>
            <person name="Zhang X."/>
            <person name="Liu Z."/>
            <person name="Sun F."/>
            <person name="Shao Z."/>
        </authorList>
    </citation>
    <scope>NUCLEOTIDE SEQUENCE</scope>
    <source>
        <strain evidence="2">S27-2</strain>
    </source>
</reference>
<keyword evidence="3" id="KW-1185">Reference proteome</keyword>
<dbReference type="GO" id="GO:0005509">
    <property type="term" value="F:calcium ion binding"/>
    <property type="evidence" value="ECO:0007669"/>
    <property type="project" value="InterPro"/>
</dbReference>
<feature type="domain" description="EF-hand" evidence="1">
    <location>
        <begin position="44"/>
        <end position="79"/>
    </location>
</feature>
<dbReference type="InterPro" id="IPR011992">
    <property type="entry name" value="EF-hand-dom_pair"/>
</dbReference>
<comment type="caution">
    <text evidence="2">The sequence shown here is derived from an EMBL/GenBank/DDBJ whole genome shotgun (WGS) entry which is preliminary data.</text>
</comment>
<name>A0A8J6IRS5_9ALTE</name>
<sequence>MVFADNEKMPDAPKVSPEKVAAVNHWIARLDQDEDGKLTIKEAMADPVLLASFGKIDTNGDGQLSQAEMDKAQSFLQGSDS</sequence>
<evidence type="ECO:0000259" key="1">
    <source>
        <dbReference type="PROSITE" id="PS50222"/>
    </source>
</evidence>
<protein>
    <recommendedName>
        <fullName evidence="1">EF-hand domain-containing protein</fullName>
    </recommendedName>
</protein>
<evidence type="ECO:0000313" key="2">
    <source>
        <dbReference type="EMBL" id="MBC3764418.1"/>
    </source>
</evidence>
<dbReference type="Pfam" id="PF13202">
    <property type="entry name" value="EF-hand_5"/>
    <property type="match status" value="1"/>
</dbReference>
<dbReference type="AlphaFoldDB" id="A0A8J6IRS5"/>
<dbReference type="PROSITE" id="PS50222">
    <property type="entry name" value="EF_HAND_2"/>
    <property type="match status" value="1"/>
</dbReference>
<evidence type="ECO:0000313" key="3">
    <source>
        <dbReference type="Proteomes" id="UP000601768"/>
    </source>
</evidence>